<evidence type="ECO:0000313" key="1">
    <source>
        <dbReference type="Proteomes" id="UP000036681"/>
    </source>
</evidence>
<protein>
    <submittedName>
        <fullName evidence="2">Triple QxxK/R motif-containing protein</fullName>
    </submittedName>
</protein>
<keyword evidence="1" id="KW-1185">Reference proteome</keyword>
<name>A0A0M3INZ8_ASCLU</name>
<dbReference type="Proteomes" id="UP000036681">
    <property type="component" value="Unplaced"/>
</dbReference>
<organism evidence="1 2">
    <name type="scientific">Ascaris lumbricoides</name>
    <name type="common">Giant roundworm</name>
    <dbReference type="NCBI Taxonomy" id="6252"/>
    <lineage>
        <taxon>Eukaryota</taxon>
        <taxon>Metazoa</taxon>
        <taxon>Ecdysozoa</taxon>
        <taxon>Nematoda</taxon>
        <taxon>Chromadorea</taxon>
        <taxon>Rhabditida</taxon>
        <taxon>Spirurina</taxon>
        <taxon>Ascaridomorpha</taxon>
        <taxon>Ascaridoidea</taxon>
        <taxon>Ascarididae</taxon>
        <taxon>Ascaris</taxon>
    </lineage>
</organism>
<evidence type="ECO:0000313" key="2">
    <source>
        <dbReference type="WBParaSite" id="ALUE_0002047601-mRNA-1"/>
    </source>
</evidence>
<accession>A0A0M3INZ8</accession>
<reference evidence="2" key="1">
    <citation type="submission" date="2017-02" db="UniProtKB">
        <authorList>
            <consortium name="WormBaseParasite"/>
        </authorList>
    </citation>
    <scope>IDENTIFICATION</scope>
</reference>
<sequence>MKKTFAKDGRSGRKFKGTLIKKPRKGMKQRKLKKMKSLWQAVGFLIVHLLTSRKITIL</sequence>
<dbReference type="WBParaSite" id="ALUE_0002047601-mRNA-1">
    <property type="protein sequence ID" value="ALUE_0002047601-mRNA-1"/>
    <property type="gene ID" value="ALUE_0002047601"/>
</dbReference>
<dbReference type="AlphaFoldDB" id="A0A0M3INZ8"/>
<proteinExistence type="predicted"/>